<dbReference type="Proteomes" id="UP000587586">
    <property type="component" value="Unassembled WGS sequence"/>
</dbReference>
<dbReference type="InterPro" id="IPR017453">
    <property type="entry name" value="GCV_H_sub"/>
</dbReference>
<dbReference type="PANTHER" id="PTHR11715">
    <property type="entry name" value="GLYCINE CLEAVAGE SYSTEM H PROTEIN"/>
    <property type="match status" value="1"/>
</dbReference>
<dbReference type="PANTHER" id="PTHR11715:SF3">
    <property type="entry name" value="GLYCINE CLEAVAGE SYSTEM H PROTEIN-RELATED"/>
    <property type="match status" value="1"/>
</dbReference>
<dbReference type="GO" id="GO:0009249">
    <property type="term" value="P:protein lipoylation"/>
    <property type="evidence" value="ECO:0007669"/>
    <property type="project" value="TreeGrafter"/>
</dbReference>
<dbReference type="GO" id="GO:0005960">
    <property type="term" value="C:glycine cleavage complex"/>
    <property type="evidence" value="ECO:0007669"/>
    <property type="project" value="InterPro"/>
</dbReference>
<dbReference type="HAMAP" id="MF_00272">
    <property type="entry name" value="GcvH"/>
    <property type="match status" value="1"/>
</dbReference>
<evidence type="ECO:0000313" key="6">
    <source>
        <dbReference type="EMBL" id="GFO68829.1"/>
    </source>
</evidence>
<sequence>MSMYFSKEHEWVKIDGSQATVGISAHAAHELGDITFVELPQVGKTLKQFDTLAGIESVKAASDIYAPVSGKVVAVNDKLEDAPELVNESAEEEGWICRLEVANAADVSALMDAAAYAEYLKGLE</sequence>
<dbReference type="Pfam" id="PF01597">
    <property type="entry name" value="GCV_H"/>
    <property type="match status" value="1"/>
</dbReference>
<protein>
    <recommendedName>
        <fullName evidence="3">Glycine cleavage system H protein</fullName>
    </recommendedName>
</protein>
<dbReference type="InterPro" id="IPR011053">
    <property type="entry name" value="Single_hybrid_motif"/>
</dbReference>
<dbReference type="Gene3D" id="2.40.50.100">
    <property type="match status" value="1"/>
</dbReference>
<comment type="subunit">
    <text evidence="3">The glycine cleavage system is composed of four proteins: P, T, L and H.</text>
</comment>
<evidence type="ECO:0000259" key="5">
    <source>
        <dbReference type="PROSITE" id="PS50968"/>
    </source>
</evidence>
<evidence type="ECO:0000256" key="2">
    <source>
        <dbReference type="ARBA" id="ARBA00022823"/>
    </source>
</evidence>
<name>A0A6V8NCE2_9BACT</name>
<dbReference type="CDD" id="cd06848">
    <property type="entry name" value="GCS_H"/>
    <property type="match status" value="1"/>
</dbReference>
<comment type="caution">
    <text evidence="6">The sequence shown here is derived from an EMBL/GenBank/DDBJ whole genome shotgun (WGS) entry which is preliminary data.</text>
</comment>
<comment type="function">
    <text evidence="3">The glycine cleavage system catalyzes the degradation of glycine. The H protein shuttles the methylamine group of glycine from the P protein to the T protein.</text>
</comment>
<dbReference type="GO" id="GO:0019464">
    <property type="term" value="P:glycine decarboxylation via glycine cleavage system"/>
    <property type="evidence" value="ECO:0007669"/>
    <property type="project" value="UniProtKB-UniRule"/>
</dbReference>
<feature type="modified residue" description="N6-lipoyllysine" evidence="3 4">
    <location>
        <position position="59"/>
    </location>
</feature>
<dbReference type="InterPro" id="IPR003016">
    <property type="entry name" value="2-oxoA_DH_lipoyl-BS"/>
</dbReference>
<dbReference type="NCBIfam" id="NF002270">
    <property type="entry name" value="PRK01202.1"/>
    <property type="match status" value="1"/>
</dbReference>
<reference evidence="7" key="1">
    <citation type="submission" date="2020-06" db="EMBL/GenBank/DDBJ databases">
        <title>Draft genomic sequecing of Geomonas sp. Red745.</title>
        <authorList>
            <person name="Itoh H."/>
            <person name="Xu Z.X."/>
            <person name="Ushijima N."/>
            <person name="Masuda Y."/>
            <person name="Shiratori Y."/>
            <person name="Senoo K."/>
        </authorList>
    </citation>
    <scope>NUCLEOTIDE SEQUENCE [LARGE SCALE GENOMIC DNA]</scope>
    <source>
        <strain evidence="7">Red745</strain>
    </source>
</reference>
<dbReference type="RefSeq" id="WP_183361376.1">
    <property type="nucleotide sequence ID" value="NZ_BLXZ01000004.1"/>
</dbReference>
<organism evidence="6 7">
    <name type="scientific">Geomonas limicola</name>
    <dbReference type="NCBI Taxonomy" id="2740186"/>
    <lineage>
        <taxon>Bacteria</taxon>
        <taxon>Pseudomonadati</taxon>
        <taxon>Thermodesulfobacteriota</taxon>
        <taxon>Desulfuromonadia</taxon>
        <taxon>Geobacterales</taxon>
        <taxon>Geobacteraceae</taxon>
        <taxon>Geomonas</taxon>
    </lineage>
</organism>
<accession>A0A6V8NCE2</accession>
<comment type="similarity">
    <text evidence="1 3">Belongs to the GcvH family.</text>
</comment>
<dbReference type="InterPro" id="IPR000089">
    <property type="entry name" value="Biotin_lipoyl"/>
</dbReference>
<keyword evidence="7" id="KW-1185">Reference proteome</keyword>
<dbReference type="EMBL" id="BLXZ01000004">
    <property type="protein sequence ID" value="GFO68829.1"/>
    <property type="molecule type" value="Genomic_DNA"/>
</dbReference>
<proteinExistence type="inferred from homology"/>
<comment type="cofactor">
    <cofactor evidence="3">
        <name>(R)-lipoate</name>
        <dbReference type="ChEBI" id="CHEBI:83088"/>
    </cofactor>
    <text evidence="3">Binds 1 lipoyl cofactor covalently.</text>
</comment>
<dbReference type="PROSITE" id="PS50968">
    <property type="entry name" value="BIOTINYL_LIPOYL"/>
    <property type="match status" value="1"/>
</dbReference>
<feature type="domain" description="Lipoyl-binding" evidence="5">
    <location>
        <begin position="18"/>
        <end position="100"/>
    </location>
</feature>
<evidence type="ECO:0000313" key="7">
    <source>
        <dbReference type="Proteomes" id="UP000587586"/>
    </source>
</evidence>
<evidence type="ECO:0000256" key="1">
    <source>
        <dbReference type="ARBA" id="ARBA00009249"/>
    </source>
</evidence>
<evidence type="ECO:0000256" key="3">
    <source>
        <dbReference type="HAMAP-Rule" id="MF_00272"/>
    </source>
</evidence>
<dbReference type="PROSITE" id="PS00189">
    <property type="entry name" value="LIPOYL"/>
    <property type="match status" value="1"/>
</dbReference>
<gene>
    <name evidence="6" type="primary">gcvH-1</name>
    <name evidence="3" type="synonym">gcvH</name>
    <name evidence="6" type="ORF">GMLC_24080</name>
</gene>
<dbReference type="InterPro" id="IPR002930">
    <property type="entry name" value="GCV_H"/>
</dbReference>
<keyword evidence="2 3" id="KW-0450">Lipoyl</keyword>
<dbReference type="GO" id="GO:0005829">
    <property type="term" value="C:cytosol"/>
    <property type="evidence" value="ECO:0007669"/>
    <property type="project" value="TreeGrafter"/>
</dbReference>
<dbReference type="InterPro" id="IPR033753">
    <property type="entry name" value="GCV_H/Fam206"/>
</dbReference>
<dbReference type="NCBIfam" id="TIGR00527">
    <property type="entry name" value="gcvH"/>
    <property type="match status" value="1"/>
</dbReference>
<dbReference type="AlphaFoldDB" id="A0A6V8NCE2"/>
<evidence type="ECO:0000256" key="4">
    <source>
        <dbReference type="PIRSR" id="PIRSR617453-50"/>
    </source>
</evidence>
<dbReference type="SUPFAM" id="SSF51230">
    <property type="entry name" value="Single hybrid motif"/>
    <property type="match status" value="1"/>
</dbReference>